<comment type="caution">
    <text evidence="1">The sequence shown here is derived from an EMBL/GenBank/DDBJ whole genome shotgun (WGS) entry which is preliminary data.</text>
</comment>
<dbReference type="AlphaFoldDB" id="A0A2N3QLS5"/>
<sequence>MSRTTRVQIDSLIRQAAAEQRCVVGTTRPVQRGLQYMCRQGLMVNPYINLYCPAEPWQTMNGCEHHLHILRALQLNHGWTAAGESAVEAHGLPHPWSMHEGLITIASAHTSSNPYGGKRYSTCRNAPATAMPVRGSRQPLRRIFVRDDEPVIVNGVRATSLPRTVVDAVMLGTFESSMEIINHVLAHGLTESELRAYCAGRRMDHARIESVLTYANPLAENGGESLVYATIIRAGFTIPELQCEFENFDHPDYPLRVDFLWRTDDGRMIVLEYDGLRKYQDPTMTRHALQENITRQASRDQMLLAQHVTKIVHCFAEDVYQPERLIAKLAQAGVPRLPQPRALPF</sequence>
<dbReference type="EMBL" id="PCGZ01000001">
    <property type="protein sequence ID" value="PKU92574.1"/>
    <property type="molecule type" value="Genomic_DNA"/>
</dbReference>
<evidence type="ECO:0008006" key="3">
    <source>
        <dbReference type="Google" id="ProtNLM"/>
    </source>
</evidence>
<dbReference type="RefSeq" id="WP_143252377.1">
    <property type="nucleotide sequence ID" value="NZ_PCGZ01000001.1"/>
</dbReference>
<evidence type="ECO:0000313" key="1">
    <source>
        <dbReference type="EMBL" id="PKU92574.1"/>
    </source>
</evidence>
<accession>A0A2N3QLS5</accession>
<name>A0A2N3QLS5_9BIFI</name>
<proteinExistence type="predicted"/>
<reference evidence="1 2" key="1">
    <citation type="submission" date="2017-10" db="EMBL/GenBank/DDBJ databases">
        <title>Bifidobacterium genomics.</title>
        <authorList>
            <person name="Lugli G.A."/>
            <person name="Milani C."/>
            <person name="Mancabelli L."/>
        </authorList>
    </citation>
    <scope>NUCLEOTIDE SEQUENCE [LARGE SCALE GENOMIC DNA]</scope>
    <source>
        <strain evidence="1 2">1524B</strain>
    </source>
</reference>
<organism evidence="1 2">
    <name type="scientific">Bifidobacterium pseudolongum subsp. globosum</name>
    <dbReference type="NCBI Taxonomy" id="1690"/>
    <lineage>
        <taxon>Bacteria</taxon>
        <taxon>Bacillati</taxon>
        <taxon>Actinomycetota</taxon>
        <taxon>Actinomycetes</taxon>
        <taxon>Bifidobacteriales</taxon>
        <taxon>Bifidobacteriaceae</taxon>
        <taxon>Bifidobacterium</taxon>
    </lineage>
</organism>
<protein>
    <recommendedName>
        <fullName evidence="3">CTP synthase</fullName>
    </recommendedName>
</protein>
<evidence type="ECO:0000313" key="2">
    <source>
        <dbReference type="Proteomes" id="UP000233730"/>
    </source>
</evidence>
<dbReference type="Proteomes" id="UP000233730">
    <property type="component" value="Unassembled WGS sequence"/>
</dbReference>
<gene>
    <name evidence="1" type="ORF">CQR46_0150</name>
</gene>